<dbReference type="EMBL" id="ML976707">
    <property type="protein sequence ID" value="KAF1969604.1"/>
    <property type="molecule type" value="Genomic_DNA"/>
</dbReference>
<sequence length="73" mass="8166">VLIFGFRAPNITHAQYKDYYDNVHVPLAKSIAGNAWPISHTRNYYGGNATLAAISAQMDWDSLAVLTFENEVH</sequence>
<name>A0A6A5UXZ3_9PLEO</name>
<evidence type="ECO:0000313" key="4">
    <source>
        <dbReference type="Proteomes" id="UP000800036"/>
    </source>
</evidence>
<feature type="domain" description="EthD" evidence="2">
    <location>
        <begin position="9"/>
        <end position="70"/>
    </location>
</feature>
<accession>A0A6A5UXZ3</accession>
<reference evidence="3" key="1">
    <citation type="journal article" date="2020" name="Stud. Mycol.">
        <title>101 Dothideomycetes genomes: a test case for predicting lifestyles and emergence of pathogens.</title>
        <authorList>
            <person name="Haridas S."/>
            <person name="Albert R."/>
            <person name="Binder M."/>
            <person name="Bloem J."/>
            <person name="Labutti K."/>
            <person name="Salamov A."/>
            <person name="Andreopoulos B."/>
            <person name="Baker S."/>
            <person name="Barry K."/>
            <person name="Bills G."/>
            <person name="Bluhm B."/>
            <person name="Cannon C."/>
            <person name="Castanera R."/>
            <person name="Culley D."/>
            <person name="Daum C."/>
            <person name="Ezra D."/>
            <person name="Gonzalez J."/>
            <person name="Henrissat B."/>
            <person name="Kuo A."/>
            <person name="Liang C."/>
            <person name="Lipzen A."/>
            <person name="Lutzoni F."/>
            <person name="Magnuson J."/>
            <person name="Mondo S."/>
            <person name="Nolan M."/>
            <person name="Ohm R."/>
            <person name="Pangilinan J."/>
            <person name="Park H.-J."/>
            <person name="Ramirez L."/>
            <person name="Alfaro M."/>
            <person name="Sun H."/>
            <person name="Tritt A."/>
            <person name="Yoshinaga Y."/>
            <person name="Zwiers L.-H."/>
            <person name="Turgeon B."/>
            <person name="Goodwin S."/>
            <person name="Spatafora J."/>
            <person name="Crous P."/>
            <person name="Grigoriev I."/>
        </authorList>
    </citation>
    <scope>NUCLEOTIDE SEQUENCE</scope>
    <source>
        <strain evidence="3">CBS 107.79</strain>
    </source>
</reference>
<proteinExistence type="inferred from homology"/>
<feature type="non-terminal residue" evidence="3">
    <location>
        <position position="1"/>
    </location>
</feature>
<dbReference type="InterPro" id="IPR009799">
    <property type="entry name" value="EthD_dom"/>
</dbReference>
<evidence type="ECO:0000256" key="1">
    <source>
        <dbReference type="ARBA" id="ARBA00005986"/>
    </source>
</evidence>
<dbReference type="Pfam" id="PF07110">
    <property type="entry name" value="EthD"/>
    <property type="match status" value="1"/>
</dbReference>
<dbReference type="GO" id="GO:0016491">
    <property type="term" value="F:oxidoreductase activity"/>
    <property type="evidence" value="ECO:0007669"/>
    <property type="project" value="InterPro"/>
</dbReference>
<organism evidence="3 4">
    <name type="scientific">Bimuria novae-zelandiae CBS 107.79</name>
    <dbReference type="NCBI Taxonomy" id="1447943"/>
    <lineage>
        <taxon>Eukaryota</taxon>
        <taxon>Fungi</taxon>
        <taxon>Dikarya</taxon>
        <taxon>Ascomycota</taxon>
        <taxon>Pezizomycotina</taxon>
        <taxon>Dothideomycetes</taxon>
        <taxon>Pleosporomycetidae</taxon>
        <taxon>Pleosporales</taxon>
        <taxon>Massarineae</taxon>
        <taxon>Didymosphaeriaceae</taxon>
        <taxon>Bimuria</taxon>
    </lineage>
</organism>
<dbReference type="SUPFAM" id="SSF54909">
    <property type="entry name" value="Dimeric alpha+beta barrel"/>
    <property type="match status" value="1"/>
</dbReference>
<protein>
    <recommendedName>
        <fullName evidence="2">EthD domain-containing protein</fullName>
    </recommendedName>
</protein>
<gene>
    <name evidence="3" type="ORF">BU23DRAFT_433174</name>
</gene>
<dbReference type="InterPro" id="IPR011008">
    <property type="entry name" value="Dimeric_a/b-barrel"/>
</dbReference>
<keyword evidence="4" id="KW-1185">Reference proteome</keyword>
<dbReference type="Proteomes" id="UP000800036">
    <property type="component" value="Unassembled WGS sequence"/>
</dbReference>
<comment type="similarity">
    <text evidence="1">Belongs to the tpcK family.</text>
</comment>
<dbReference type="Gene3D" id="3.30.70.100">
    <property type="match status" value="1"/>
</dbReference>
<feature type="non-terminal residue" evidence="3">
    <location>
        <position position="73"/>
    </location>
</feature>
<dbReference type="AlphaFoldDB" id="A0A6A5UXZ3"/>
<evidence type="ECO:0000259" key="2">
    <source>
        <dbReference type="Pfam" id="PF07110"/>
    </source>
</evidence>
<dbReference type="OrthoDB" id="2519291at2759"/>
<evidence type="ECO:0000313" key="3">
    <source>
        <dbReference type="EMBL" id="KAF1969604.1"/>
    </source>
</evidence>